<evidence type="ECO:0000313" key="4">
    <source>
        <dbReference type="Proteomes" id="UP000029843"/>
    </source>
</evidence>
<dbReference type="InterPro" id="IPR006652">
    <property type="entry name" value="Kelch_1"/>
</dbReference>
<evidence type="ECO:0000256" key="2">
    <source>
        <dbReference type="ARBA" id="ARBA00022737"/>
    </source>
</evidence>
<dbReference type="InterPro" id="IPR015915">
    <property type="entry name" value="Kelch-typ_b-propeller"/>
</dbReference>
<dbReference type="OrthoDB" id="6328960at2"/>
<dbReference type="Pfam" id="PF24681">
    <property type="entry name" value="Kelch_KLHDC2_KLHL20_DRC7"/>
    <property type="match status" value="1"/>
</dbReference>
<dbReference type="PANTHER" id="PTHR46260:SF3">
    <property type="entry name" value="RING-TYPE DOMAIN-CONTAINING PROTEIN"/>
    <property type="match status" value="1"/>
</dbReference>
<dbReference type="Proteomes" id="UP000029843">
    <property type="component" value="Unassembled WGS sequence"/>
</dbReference>
<comment type="caution">
    <text evidence="3">The sequence shown here is derived from an EMBL/GenBank/DDBJ whole genome shotgun (WGS) entry which is preliminary data.</text>
</comment>
<proteinExistence type="predicted"/>
<keyword evidence="2" id="KW-0677">Repeat</keyword>
<dbReference type="AlphaFoldDB" id="A0A099KHT2"/>
<dbReference type="SMART" id="SM00612">
    <property type="entry name" value="Kelch"/>
    <property type="match status" value="4"/>
</dbReference>
<dbReference type="PROSITE" id="PS51257">
    <property type="entry name" value="PROKAR_LIPOPROTEIN"/>
    <property type="match status" value="1"/>
</dbReference>
<organism evidence="3 4">
    <name type="scientific">Colwellia psychrerythraea</name>
    <name type="common">Vibrio psychroerythus</name>
    <dbReference type="NCBI Taxonomy" id="28229"/>
    <lineage>
        <taxon>Bacteria</taxon>
        <taxon>Pseudomonadati</taxon>
        <taxon>Pseudomonadota</taxon>
        <taxon>Gammaproteobacteria</taxon>
        <taxon>Alteromonadales</taxon>
        <taxon>Colwelliaceae</taxon>
        <taxon>Colwellia</taxon>
    </lineage>
</organism>
<name>A0A099KHT2_COLPS</name>
<evidence type="ECO:0000313" key="3">
    <source>
        <dbReference type="EMBL" id="KGJ90374.1"/>
    </source>
</evidence>
<gene>
    <name evidence="3" type="ORF">ND2E_3522</name>
</gene>
<dbReference type="SUPFAM" id="SSF117281">
    <property type="entry name" value="Kelch motif"/>
    <property type="match status" value="1"/>
</dbReference>
<dbReference type="RefSeq" id="WP_052056637.1">
    <property type="nucleotide sequence ID" value="NZ_JQED01000035.1"/>
</dbReference>
<reference evidence="3 4" key="1">
    <citation type="submission" date="2014-08" db="EMBL/GenBank/DDBJ databases">
        <title>Genomic and Phenotypic Diversity of Colwellia psychrerythraea strains from Disparate Marine Basins.</title>
        <authorList>
            <person name="Techtmann S.M."/>
            <person name="Stelling S.C."/>
            <person name="Utturkar S.M."/>
            <person name="Alshibli N."/>
            <person name="Harris A."/>
            <person name="Brown S.D."/>
            <person name="Hazen T.C."/>
        </authorList>
    </citation>
    <scope>NUCLEOTIDE SEQUENCE [LARGE SCALE GENOMIC DNA]</scope>
    <source>
        <strain evidence="3 4">ND2E</strain>
    </source>
</reference>
<accession>A0A099KHT2</accession>
<dbReference type="EMBL" id="JQED01000035">
    <property type="protein sequence ID" value="KGJ90374.1"/>
    <property type="molecule type" value="Genomic_DNA"/>
</dbReference>
<protein>
    <submittedName>
        <fullName evidence="3">Kelch repeat type 1-containing protein</fullName>
    </submittedName>
</protein>
<dbReference type="PATRIC" id="fig|28229.4.peg.2672"/>
<dbReference type="InterPro" id="IPR051746">
    <property type="entry name" value="Kelch_domain_containing_8"/>
</dbReference>
<sequence precursor="true">MITTKNIHFTFVIILLLIAITACSSNPNKNTDELSLSTARYGHAVVNDGQKIYVFAGGNKSGFLSDIEIIEPTLEKTKVLPNKLIPRRYFSAVWDGEHSIYIIGGVSFEKKYYRFEPRVEIFNTITHEISFAPPLPTPTRINTAVLLSGQIYVFGGAYSVNNRLKASSEVTIFSIEENRWMQAAAMPTAKATRAIVKDGEIYVVGGYNQTSSMNVFEKYDPKLNAWQTLPAMPVKISAHSLSLVKDTLFVFGNYNDLTSSYAYSFRTEQWKKVELGYQASRHNAATTLGDTTYVIGGNLGRRGPFLDYVQIFKLYQFN</sequence>
<dbReference type="PANTHER" id="PTHR46260">
    <property type="entry name" value="RING-TYPE DOMAIN-CONTAINING PROTEIN"/>
    <property type="match status" value="1"/>
</dbReference>
<dbReference type="Gene3D" id="2.120.10.80">
    <property type="entry name" value="Kelch-type beta propeller"/>
    <property type="match status" value="2"/>
</dbReference>
<keyword evidence="1" id="KW-0880">Kelch repeat</keyword>
<evidence type="ECO:0000256" key="1">
    <source>
        <dbReference type="ARBA" id="ARBA00022441"/>
    </source>
</evidence>